<keyword evidence="1" id="KW-0472">Membrane</keyword>
<feature type="transmembrane region" description="Helical" evidence="1">
    <location>
        <begin position="47"/>
        <end position="73"/>
    </location>
</feature>
<keyword evidence="1" id="KW-0812">Transmembrane</keyword>
<keyword evidence="1" id="KW-1133">Transmembrane helix</keyword>
<reference evidence="2 3" key="1">
    <citation type="submission" date="2022-04" db="EMBL/GenBank/DDBJ databases">
        <title>Genome draft of Actinomadura sp. ATCC 31491.</title>
        <authorList>
            <person name="Shi X."/>
            <person name="Du Y."/>
        </authorList>
    </citation>
    <scope>NUCLEOTIDE SEQUENCE [LARGE SCALE GENOMIC DNA]</scope>
    <source>
        <strain evidence="2 3">ATCC 31491</strain>
    </source>
</reference>
<dbReference type="EMBL" id="JAKRKC020000001">
    <property type="protein sequence ID" value="MCK2213363.1"/>
    <property type="molecule type" value="Genomic_DNA"/>
</dbReference>
<organism evidence="2 3">
    <name type="scientific">Actinomadura luzonensis</name>
    <dbReference type="NCBI Taxonomy" id="2805427"/>
    <lineage>
        <taxon>Bacteria</taxon>
        <taxon>Bacillati</taxon>
        <taxon>Actinomycetota</taxon>
        <taxon>Actinomycetes</taxon>
        <taxon>Streptosporangiales</taxon>
        <taxon>Thermomonosporaceae</taxon>
        <taxon>Actinomadura</taxon>
    </lineage>
</organism>
<name>A0ABT0FMH3_9ACTN</name>
<protein>
    <submittedName>
        <fullName evidence="2">Uncharacterized protein</fullName>
    </submittedName>
</protein>
<feature type="transmembrane region" description="Helical" evidence="1">
    <location>
        <begin position="13"/>
        <end position="35"/>
    </location>
</feature>
<sequence length="163" mass="18464">MRRGRVPLFLKEFLVFIVASTATYKLSFIPVFDSFIQEMLAGRRKELYAAILGLHGTLLGFIIAAITIAMTYVSSPRFEILRQTKHWPHLFGSYTRSMRWVACTTLFSLLALLVDYETAQNRLLAILCFDAVFYGGAMIVHTLWVTEKTVKVAISAKPRLPGE</sequence>
<comment type="caution">
    <text evidence="2">The sequence shown here is derived from an EMBL/GenBank/DDBJ whole genome shotgun (WGS) entry which is preliminary data.</text>
</comment>
<accession>A0ABT0FMH3</accession>
<dbReference type="Proteomes" id="UP001317259">
    <property type="component" value="Unassembled WGS sequence"/>
</dbReference>
<gene>
    <name evidence="2" type="ORF">MF672_006080</name>
</gene>
<keyword evidence="3" id="KW-1185">Reference proteome</keyword>
<dbReference type="RefSeq" id="WP_242383476.1">
    <property type="nucleotide sequence ID" value="NZ_JAKRKC020000001.1"/>
</dbReference>
<proteinExistence type="predicted"/>
<feature type="transmembrane region" description="Helical" evidence="1">
    <location>
        <begin position="123"/>
        <end position="144"/>
    </location>
</feature>
<evidence type="ECO:0000313" key="3">
    <source>
        <dbReference type="Proteomes" id="UP001317259"/>
    </source>
</evidence>
<evidence type="ECO:0000256" key="1">
    <source>
        <dbReference type="SAM" id="Phobius"/>
    </source>
</evidence>
<evidence type="ECO:0000313" key="2">
    <source>
        <dbReference type="EMBL" id="MCK2213363.1"/>
    </source>
</evidence>